<proteinExistence type="inferred from homology"/>
<dbReference type="InterPro" id="IPR051609">
    <property type="entry name" value="NmrA/Isoflavone_reductase-like"/>
</dbReference>
<evidence type="ECO:0000256" key="2">
    <source>
        <dbReference type="ARBA" id="ARBA00022857"/>
    </source>
</evidence>
<dbReference type="GO" id="GO:0016491">
    <property type="term" value="F:oxidoreductase activity"/>
    <property type="evidence" value="ECO:0007669"/>
    <property type="project" value="UniProtKB-KW"/>
</dbReference>
<dbReference type="InterPro" id="IPR036291">
    <property type="entry name" value="NAD(P)-bd_dom_sf"/>
</dbReference>
<dbReference type="AlphaFoldDB" id="A0A9P9EV45"/>
<evidence type="ECO:0000256" key="1">
    <source>
        <dbReference type="ARBA" id="ARBA00005725"/>
    </source>
</evidence>
<dbReference type="PANTHER" id="PTHR47706">
    <property type="entry name" value="NMRA-LIKE FAMILY PROTEIN"/>
    <property type="match status" value="1"/>
</dbReference>
<accession>A0A9P9EV45</accession>
<organism evidence="4 5">
    <name type="scientific">Dactylonectria estremocensis</name>
    <dbReference type="NCBI Taxonomy" id="1079267"/>
    <lineage>
        <taxon>Eukaryota</taxon>
        <taxon>Fungi</taxon>
        <taxon>Dikarya</taxon>
        <taxon>Ascomycota</taxon>
        <taxon>Pezizomycotina</taxon>
        <taxon>Sordariomycetes</taxon>
        <taxon>Hypocreomycetidae</taxon>
        <taxon>Hypocreales</taxon>
        <taxon>Nectriaceae</taxon>
        <taxon>Dactylonectria</taxon>
    </lineage>
</organism>
<keyword evidence="2" id="KW-0521">NADP</keyword>
<evidence type="ECO:0000313" key="4">
    <source>
        <dbReference type="EMBL" id="KAH7145567.1"/>
    </source>
</evidence>
<feature type="non-terminal residue" evidence="4">
    <location>
        <position position="254"/>
    </location>
</feature>
<evidence type="ECO:0000313" key="5">
    <source>
        <dbReference type="Proteomes" id="UP000717696"/>
    </source>
</evidence>
<sequence>ITQYLVDEFLSDGSHDILVISRTDREWIRNSGVSLHLLKDYTEDEILPVLDDAKATVLISTLASNDFDLFTSMHNALLNACRGSMTCKKLIPSGYLGNMRDLETLPRASYNARKLFRETLKNETDVQWTLPITWTAARDMAKAIVKLMAHEDWPQYVWVYGETGTWNEAVAKFEKFLGRTLEKTYRSKEDIDSALQQTEDKAKWYTATMEEWSILGGSALPMEEAIQQREKYFQGVRFRDIEELLESSKSMQII</sequence>
<protein>
    <recommendedName>
        <fullName evidence="6">NAD(P)-binding domain-containing protein</fullName>
    </recommendedName>
</protein>
<dbReference type="Gene3D" id="3.40.50.720">
    <property type="entry name" value="NAD(P)-binding Rossmann-like Domain"/>
    <property type="match status" value="1"/>
</dbReference>
<evidence type="ECO:0000256" key="3">
    <source>
        <dbReference type="ARBA" id="ARBA00023002"/>
    </source>
</evidence>
<reference evidence="4" key="1">
    <citation type="journal article" date="2021" name="Nat. Commun.">
        <title>Genetic determinants of endophytism in the Arabidopsis root mycobiome.</title>
        <authorList>
            <person name="Mesny F."/>
            <person name="Miyauchi S."/>
            <person name="Thiergart T."/>
            <person name="Pickel B."/>
            <person name="Atanasova L."/>
            <person name="Karlsson M."/>
            <person name="Huettel B."/>
            <person name="Barry K.W."/>
            <person name="Haridas S."/>
            <person name="Chen C."/>
            <person name="Bauer D."/>
            <person name="Andreopoulos W."/>
            <person name="Pangilinan J."/>
            <person name="LaButti K."/>
            <person name="Riley R."/>
            <person name="Lipzen A."/>
            <person name="Clum A."/>
            <person name="Drula E."/>
            <person name="Henrissat B."/>
            <person name="Kohler A."/>
            <person name="Grigoriev I.V."/>
            <person name="Martin F.M."/>
            <person name="Hacquard S."/>
        </authorList>
    </citation>
    <scope>NUCLEOTIDE SEQUENCE</scope>
    <source>
        <strain evidence="4">MPI-CAGE-AT-0021</strain>
    </source>
</reference>
<keyword evidence="5" id="KW-1185">Reference proteome</keyword>
<evidence type="ECO:0008006" key="6">
    <source>
        <dbReference type="Google" id="ProtNLM"/>
    </source>
</evidence>
<name>A0A9P9EV45_9HYPO</name>
<dbReference type="Proteomes" id="UP000717696">
    <property type="component" value="Unassembled WGS sequence"/>
</dbReference>
<dbReference type="EMBL" id="JAGMUU010000009">
    <property type="protein sequence ID" value="KAH7145567.1"/>
    <property type="molecule type" value="Genomic_DNA"/>
</dbReference>
<comment type="caution">
    <text evidence="4">The sequence shown here is derived from an EMBL/GenBank/DDBJ whole genome shotgun (WGS) entry which is preliminary data.</text>
</comment>
<comment type="similarity">
    <text evidence="1">Belongs to the NmrA-type oxidoreductase family. Isoflavone reductase subfamily.</text>
</comment>
<gene>
    <name evidence="4" type="ORF">B0J13DRAFT_443352</name>
</gene>
<dbReference type="PANTHER" id="PTHR47706:SF4">
    <property type="entry name" value="NMRA-LIKE DOMAIN-CONTAINING PROTEIN"/>
    <property type="match status" value="1"/>
</dbReference>
<dbReference type="SUPFAM" id="SSF51735">
    <property type="entry name" value="NAD(P)-binding Rossmann-fold domains"/>
    <property type="match status" value="1"/>
</dbReference>
<dbReference type="OrthoDB" id="419598at2759"/>
<keyword evidence="3" id="KW-0560">Oxidoreductase</keyword>